<evidence type="ECO:0000256" key="1">
    <source>
        <dbReference type="ARBA" id="ARBA00008416"/>
    </source>
</evidence>
<dbReference type="Proteomes" id="UP000540490">
    <property type="component" value="Unassembled WGS sequence"/>
</dbReference>
<dbReference type="Gene3D" id="2.60.120.10">
    <property type="entry name" value="Jelly Rolls"/>
    <property type="match status" value="2"/>
</dbReference>
<dbReference type="GO" id="GO:0046872">
    <property type="term" value="F:metal ion binding"/>
    <property type="evidence" value="ECO:0007669"/>
    <property type="project" value="UniProtKB-KW"/>
</dbReference>
<dbReference type="PIRSF" id="PIRSF006232">
    <property type="entry name" value="Pirin"/>
    <property type="match status" value="1"/>
</dbReference>
<evidence type="ECO:0000259" key="5">
    <source>
        <dbReference type="Pfam" id="PF05726"/>
    </source>
</evidence>
<feature type="binding site" evidence="2">
    <location>
        <position position="62"/>
    </location>
    <ligand>
        <name>Fe cation</name>
        <dbReference type="ChEBI" id="CHEBI:24875"/>
    </ligand>
</feature>
<organism evidence="6 9">
    <name type="scientific">Gluconacetobacter dulcium</name>
    <dbReference type="NCBI Taxonomy" id="2729096"/>
    <lineage>
        <taxon>Bacteria</taxon>
        <taxon>Pseudomonadati</taxon>
        <taxon>Pseudomonadota</taxon>
        <taxon>Alphaproteobacteria</taxon>
        <taxon>Acetobacterales</taxon>
        <taxon>Acetobacteraceae</taxon>
        <taxon>Gluconacetobacter</taxon>
    </lineage>
</organism>
<keyword evidence="8" id="KW-1185">Reference proteome</keyword>
<evidence type="ECO:0000256" key="3">
    <source>
        <dbReference type="RuleBase" id="RU003457"/>
    </source>
</evidence>
<feature type="domain" description="Pirin C-terminal" evidence="5">
    <location>
        <begin position="183"/>
        <end position="285"/>
    </location>
</feature>
<dbReference type="RefSeq" id="WP_182974617.1">
    <property type="nucleotide sequence ID" value="NZ_JABEQN010000017.1"/>
</dbReference>
<name>A0A7W4IMH0_9PROT</name>
<dbReference type="EMBL" id="JABEQO010000017">
    <property type="protein sequence ID" value="MBB2165562.1"/>
    <property type="molecule type" value="Genomic_DNA"/>
</dbReference>
<dbReference type="CDD" id="cd02909">
    <property type="entry name" value="cupin_pirin_N"/>
    <property type="match status" value="1"/>
</dbReference>
<evidence type="ECO:0000259" key="4">
    <source>
        <dbReference type="Pfam" id="PF02678"/>
    </source>
</evidence>
<evidence type="ECO:0000313" key="6">
    <source>
        <dbReference type="EMBL" id="MBB2165562.1"/>
    </source>
</evidence>
<keyword evidence="2" id="KW-0479">Metal-binding</keyword>
<comment type="cofactor">
    <cofactor evidence="2">
        <name>Fe cation</name>
        <dbReference type="ChEBI" id="CHEBI:24875"/>
    </cofactor>
    <text evidence="2">Binds 1 Fe cation per subunit.</text>
</comment>
<evidence type="ECO:0000313" key="9">
    <source>
        <dbReference type="Proteomes" id="UP000561077"/>
    </source>
</evidence>
<sequence length="289" mass="30664">MQKTILGRYGNDRGHWVGDGFPVRSLFSYSAFGAHLSPFLLLDYAGPYTFGPTEARRGVGEHPHKGFETVTIVYDGEVEHRDSSGGGGVIGPGDVQWMTAGNGIQHEEFHSADYARAGGAFRMVQLWVNLPAADKGAPATYQTLRAADIPVVSLPHDAGTLRVIAGDYGTGHGPARLFSPLNVWDGTLHAGAQVTLDLPVGHSTAIVLLEGRLVVNGGMELASAQFALLSREGAEVTLQATEAASFLVLTGQPLNEPIAGYGPFVMNTQEEIRQAIEDFNNGHFGGIAA</sequence>
<feature type="domain" description="Pirin N-terminal" evidence="4">
    <location>
        <begin position="27"/>
        <end position="128"/>
    </location>
</feature>
<dbReference type="SUPFAM" id="SSF51182">
    <property type="entry name" value="RmlC-like cupins"/>
    <property type="match status" value="1"/>
</dbReference>
<dbReference type="EMBL" id="JABEQN010000017">
    <property type="protein sequence ID" value="MBB2194698.1"/>
    <property type="molecule type" value="Genomic_DNA"/>
</dbReference>
<keyword evidence="2" id="KW-0408">Iron</keyword>
<feature type="binding site" evidence="2">
    <location>
        <position position="106"/>
    </location>
    <ligand>
        <name>Fe cation</name>
        <dbReference type="ChEBI" id="CHEBI:24875"/>
    </ligand>
</feature>
<protein>
    <submittedName>
        <fullName evidence="6">Pirin family protein</fullName>
    </submittedName>
</protein>
<evidence type="ECO:0000256" key="2">
    <source>
        <dbReference type="PIRSR" id="PIRSR006232-1"/>
    </source>
</evidence>
<dbReference type="PANTHER" id="PTHR43594">
    <property type="entry name" value="QUERCETIN 2,3-DIOXYGENASE"/>
    <property type="match status" value="1"/>
</dbReference>
<comment type="caution">
    <text evidence="6">The sequence shown here is derived from an EMBL/GenBank/DDBJ whole genome shotgun (WGS) entry which is preliminary data.</text>
</comment>
<dbReference type="Pfam" id="PF05726">
    <property type="entry name" value="Pirin_C"/>
    <property type="match status" value="1"/>
</dbReference>
<dbReference type="InterPro" id="IPR014710">
    <property type="entry name" value="RmlC-like_jellyroll"/>
</dbReference>
<dbReference type="InterPro" id="IPR008778">
    <property type="entry name" value="Pirin_C_dom"/>
</dbReference>
<dbReference type="InterPro" id="IPR053186">
    <property type="entry name" value="QDO-related"/>
</dbReference>
<gene>
    <name evidence="7" type="ORF">HLH25_13850</name>
    <name evidence="6" type="ORF">HLH26_13665</name>
</gene>
<evidence type="ECO:0000313" key="8">
    <source>
        <dbReference type="Proteomes" id="UP000540490"/>
    </source>
</evidence>
<feature type="binding site" evidence="2">
    <location>
        <position position="64"/>
    </location>
    <ligand>
        <name>Fe cation</name>
        <dbReference type="ChEBI" id="CHEBI:24875"/>
    </ligand>
</feature>
<accession>A0A7W4IMH0</accession>
<feature type="binding site" evidence="2">
    <location>
        <position position="108"/>
    </location>
    <ligand>
        <name>Fe cation</name>
        <dbReference type="ChEBI" id="CHEBI:24875"/>
    </ligand>
</feature>
<evidence type="ECO:0000313" key="7">
    <source>
        <dbReference type="EMBL" id="MBB2194698.1"/>
    </source>
</evidence>
<dbReference type="InterPro" id="IPR012093">
    <property type="entry name" value="Pirin"/>
</dbReference>
<dbReference type="AlphaFoldDB" id="A0A7W4IMH0"/>
<dbReference type="InterPro" id="IPR011051">
    <property type="entry name" value="RmlC_Cupin_sf"/>
</dbReference>
<dbReference type="Pfam" id="PF02678">
    <property type="entry name" value="Pirin"/>
    <property type="match status" value="1"/>
</dbReference>
<reference evidence="8 9" key="1">
    <citation type="submission" date="2020-04" db="EMBL/GenBank/DDBJ databases">
        <title>Description of novel Gluconacetobacter.</title>
        <authorList>
            <person name="Sombolestani A."/>
        </authorList>
    </citation>
    <scope>NUCLEOTIDE SEQUENCE [LARGE SCALE GENOMIC DNA]</scope>
    <source>
        <strain evidence="7 8">LMG 1728</strain>
        <strain evidence="6 9">LMG 1731</strain>
    </source>
</reference>
<proteinExistence type="inferred from homology"/>
<comment type="similarity">
    <text evidence="1 3">Belongs to the pirin family.</text>
</comment>
<dbReference type="InterPro" id="IPR003829">
    <property type="entry name" value="Pirin_N_dom"/>
</dbReference>
<dbReference type="CDD" id="cd02247">
    <property type="entry name" value="cupin_pirin_C"/>
    <property type="match status" value="1"/>
</dbReference>
<dbReference type="Proteomes" id="UP000561077">
    <property type="component" value="Unassembled WGS sequence"/>
</dbReference>
<dbReference type="PANTHER" id="PTHR43594:SF1">
    <property type="entry name" value="QUERCETIN 2,3-DIOXYGENASE PA2418-RELATED"/>
    <property type="match status" value="1"/>
</dbReference>